<dbReference type="Proteomes" id="UP001147700">
    <property type="component" value="Unassembled WGS sequence"/>
</dbReference>
<dbReference type="Pfam" id="PF00775">
    <property type="entry name" value="Dioxygenase_C"/>
    <property type="match status" value="1"/>
</dbReference>
<reference evidence="3" key="1">
    <citation type="submission" date="2022-10" db="EMBL/GenBank/DDBJ databases">
        <title>The WGS of Solirubrobacter sp. CPCC 204708.</title>
        <authorList>
            <person name="Jiang Z."/>
        </authorList>
    </citation>
    <scope>NUCLEOTIDE SEQUENCE</scope>
    <source>
        <strain evidence="3">CPCC 204708</strain>
    </source>
</reference>
<comment type="caution">
    <text evidence="3">The sequence shown here is derived from an EMBL/GenBank/DDBJ whole genome shotgun (WGS) entry which is preliminary data.</text>
</comment>
<dbReference type="InterPro" id="IPR015889">
    <property type="entry name" value="Intradiol_dOase_core"/>
</dbReference>
<dbReference type="SUPFAM" id="SSF49482">
    <property type="entry name" value="Aromatic compound dioxygenase"/>
    <property type="match status" value="1"/>
</dbReference>
<dbReference type="PROSITE" id="PS51318">
    <property type="entry name" value="TAT"/>
    <property type="match status" value="1"/>
</dbReference>
<evidence type="ECO:0000313" key="4">
    <source>
        <dbReference type="Proteomes" id="UP001147700"/>
    </source>
</evidence>
<dbReference type="PANTHER" id="PTHR34315">
    <property type="match status" value="1"/>
</dbReference>
<name>A0ABT4RV56_9ACTN</name>
<feature type="compositionally biased region" description="Low complexity" evidence="1">
    <location>
        <begin position="46"/>
        <end position="55"/>
    </location>
</feature>
<gene>
    <name evidence="3" type="ORF">OJ962_33575</name>
</gene>
<dbReference type="Gene3D" id="2.60.130.10">
    <property type="entry name" value="Aromatic compound dioxygenase"/>
    <property type="match status" value="1"/>
</dbReference>
<proteinExistence type="predicted"/>
<dbReference type="PANTHER" id="PTHR34315:SF1">
    <property type="entry name" value="INTRADIOL RING-CLEAVAGE DIOXYGENASES DOMAIN-CONTAINING PROTEIN-RELATED"/>
    <property type="match status" value="1"/>
</dbReference>
<dbReference type="RefSeq" id="WP_202952562.1">
    <property type="nucleotide sequence ID" value="NZ_JAPCID010000092.1"/>
</dbReference>
<organism evidence="3 4">
    <name type="scientific">Solirubrobacter deserti</name>
    <dbReference type="NCBI Taxonomy" id="2282478"/>
    <lineage>
        <taxon>Bacteria</taxon>
        <taxon>Bacillati</taxon>
        <taxon>Actinomycetota</taxon>
        <taxon>Thermoleophilia</taxon>
        <taxon>Solirubrobacterales</taxon>
        <taxon>Solirubrobacteraceae</taxon>
        <taxon>Solirubrobacter</taxon>
    </lineage>
</organism>
<dbReference type="InterPro" id="IPR000627">
    <property type="entry name" value="Intradiol_dOase_C"/>
</dbReference>
<keyword evidence="4" id="KW-1185">Reference proteome</keyword>
<dbReference type="InterPro" id="IPR006311">
    <property type="entry name" value="TAT_signal"/>
</dbReference>
<sequence length="263" mass="27205">MSDDHDKGLGHDLPRLISRRRALGVMVGGLGSAVLVACGGSSGEPTTATARATATSGEQIPEETAGPFPGDGTNGPNVLTESGVVRSDITRSVGDASGVAEGVPTTIDLTLLDVAGGGGPLAGASVYLWHCDREGRYSLYDETIGGENYLRGVQESDADGKLRFTTIFPAAYEGRWPHIHFEVYESLDAAVAGTGKLRTSQLAIPQAACEAVYATAGYEQSAQNLAGTSLDTDMVFSDGYRSQLATVTGDVANGYTLSLNVGV</sequence>
<feature type="domain" description="Intradiol ring-cleavage dioxygenases" evidence="2">
    <location>
        <begin position="98"/>
        <end position="175"/>
    </location>
</feature>
<accession>A0ABT4RV56</accession>
<evidence type="ECO:0000259" key="2">
    <source>
        <dbReference type="Pfam" id="PF00775"/>
    </source>
</evidence>
<evidence type="ECO:0000256" key="1">
    <source>
        <dbReference type="SAM" id="MobiDB-lite"/>
    </source>
</evidence>
<feature type="region of interest" description="Disordered" evidence="1">
    <location>
        <begin position="42"/>
        <end position="75"/>
    </location>
</feature>
<evidence type="ECO:0000313" key="3">
    <source>
        <dbReference type="EMBL" id="MDA0142463.1"/>
    </source>
</evidence>
<protein>
    <recommendedName>
        <fullName evidence="2">Intradiol ring-cleavage dioxygenases domain-containing protein</fullName>
    </recommendedName>
</protein>
<dbReference type="EMBL" id="JAPCID010000092">
    <property type="protein sequence ID" value="MDA0142463.1"/>
    <property type="molecule type" value="Genomic_DNA"/>
</dbReference>